<dbReference type="PANTHER" id="PTHR40055:SF1">
    <property type="entry name" value="TRANSCRIPTIONAL REGULATOR YGIV-RELATED"/>
    <property type="match status" value="1"/>
</dbReference>
<dbReference type="PROSITE" id="PS00041">
    <property type="entry name" value="HTH_ARAC_FAMILY_1"/>
    <property type="match status" value="1"/>
</dbReference>
<dbReference type="InterPro" id="IPR020449">
    <property type="entry name" value="Tscrpt_reg_AraC-type_HTH"/>
</dbReference>
<dbReference type="PROSITE" id="PS01124">
    <property type="entry name" value="HTH_ARAC_FAMILY_2"/>
    <property type="match status" value="1"/>
</dbReference>
<dbReference type="SMART" id="SM00342">
    <property type="entry name" value="HTH_ARAC"/>
    <property type="match status" value="1"/>
</dbReference>
<feature type="domain" description="HTH araC/xylS-type" evidence="4">
    <location>
        <begin position="14"/>
        <end position="115"/>
    </location>
</feature>
<dbReference type="SUPFAM" id="SSF55136">
    <property type="entry name" value="Probable bacterial effector-binding domain"/>
    <property type="match status" value="1"/>
</dbReference>
<evidence type="ECO:0000259" key="4">
    <source>
        <dbReference type="PROSITE" id="PS01124"/>
    </source>
</evidence>
<dbReference type="SMART" id="SM00871">
    <property type="entry name" value="AraC_E_bind"/>
    <property type="match status" value="1"/>
</dbReference>
<dbReference type="EMBL" id="NFZS01000004">
    <property type="protein sequence ID" value="RAO75158.1"/>
    <property type="molecule type" value="Genomic_DNA"/>
</dbReference>
<dbReference type="OrthoDB" id="282744at2"/>
<dbReference type="InterPro" id="IPR029442">
    <property type="entry name" value="GyrI-like"/>
</dbReference>
<dbReference type="PANTHER" id="PTHR40055">
    <property type="entry name" value="TRANSCRIPTIONAL REGULATOR YGIV-RELATED"/>
    <property type="match status" value="1"/>
</dbReference>
<dbReference type="Proteomes" id="UP000248926">
    <property type="component" value="Unassembled WGS sequence"/>
</dbReference>
<dbReference type="InterPro" id="IPR018060">
    <property type="entry name" value="HTH_AraC"/>
</dbReference>
<dbReference type="InterPro" id="IPR009057">
    <property type="entry name" value="Homeodomain-like_sf"/>
</dbReference>
<name>A0A328NYD5_9GAMM</name>
<protein>
    <recommendedName>
        <fullName evidence="4">HTH araC/xylS-type domain-containing protein</fullName>
    </recommendedName>
</protein>
<comment type="caution">
    <text evidence="5">The sequence shown here is derived from an EMBL/GenBank/DDBJ whole genome shotgun (WGS) entry which is preliminary data.</text>
</comment>
<dbReference type="InterPro" id="IPR011256">
    <property type="entry name" value="Reg_factor_effector_dom_sf"/>
</dbReference>
<evidence type="ECO:0000313" key="5">
    <source>
        <dbReference type="EMBL" id="RAO75158.1"/>
    </source>
</evidence>
<proteinExistence type="predicted"/>
<reference evidence="5 6" key="1">
    <citation type="journal article" date="2018" name="Genet. Mol. Biol.">
        <title>The genome sequence of Dyella jiangningensis FCAV SCS01 from a lignocellulose-decomposing microbial consortium metagenome reveals potential for biotechnological applications.</title>
        <authorList>
            <person name="Desiderato J.G."/>
            <person name="Alvarenga D.O."/>
            <person name="Constancio M.T.L."/>
            <person name="Alves L.M.C."/>
            <person name="Varani A.M."/>
        </authorList>
    </citation>
    <scope>NUCLEOTIDE SEQUENCE [LARGE SCALE GENOMIC DNA]</scope>
    <source>
        <strain evidence="5 6">FCAV SCS01</strain>
    </source>
</reference>
<keyword evidence="6" id="KW-1185">Reference proteome</keyword>
<dbReference type="RefSeq" id="WP_111983645.1">
    <property type="nucleotide sequence ID" value="NZ_NFZS01000004.1"/>
</dbReference>
<keyword evidence="3" id="KW-0804">Transcription</keyword>
<evidence type="ECO:0000256" key="3">
    <source>
        <dbReference type="ARBA" id="ARBA00023163"/>
    </source>
</evidence>
<dbReference type="Gene3D" id="1.10.10.60">
    <property type="entry name" value="Homeodomain-like"/>
    <property type="match status" value="2"/>
</dbReference>
<dbReference type="InterPro" id="IPR050908">
    <property type="entry name" value="SmbC-like"/>
</dbReference>
<evidence type="ECO:0000256" key="1">
    <source>
        <dbReference type="ARBA" id="ARBA00023015"/>
    </source>
</evidence>
<gene>
    <name evidence="5" type="ORF">CA260_13725</name>
</gene>
<organism evidence="5 6">
    <name type="scientific">Dyella jiangningensis</name>
    <dbReference type="NCBI Taxonomy" id="1379159"/>
    <lineage>
        <taxon>Bacteria</taxon>
        <taxon>Pseudomonadati</taxon>
        <taxon>Pseudomonadota</taxon>
        <taxon>Gammaproteobacteria</taxon>
        <taxon>Lysobacterales</taxon>
        <taxon>Rhodanobacteraceae</taxon>
        <taxon>Dyella</taxon>
    </lineage>
</organism>
<dbReference type="Pfam" id="PF06445">
    <property type="entry name" value="GyrI-like"/>
    <property type="match status" value="1"/>
</dbReference>
<sequence length="296" mass="32863">MKSNTRHDYLQRIDRVVALLQSTVAEGGDLPELSHLAAAAHLSPFHFHRVYRALAGETVGQTVARLRLLRALHLLADPDGRVTETALAIGYDTPQAFARAFRQAFSATPSEMRGQGERLQAEIERLRRPRVGDESSVALKVEVVSIEPFRVMAMRHTGPQADLDQAYERLFQWVAMQGALERVVGIYGVPLDDAREVPPQQCRFDCALAMAGDECPGDAWVQPLALGGGMWARCHHVGSYDALDAATDRLIAAWLPGSGYVLRDQLPYRHFFDDPEQTPEALLRADIYLPVEPSRS</sequence>
<dbReference type="GO" id="GO:0003700">
    <property type="term" value="F:DNA-binding transcription factor activity"/>
    <property type="evidence" value="ECO:0007669"/>
    <property type="project" value="InterPro"/>
</dbReference>
<evidence type="ECO:0000256" key="2">
    <source>
        <dbReference type="ARBA" id="ARBA00023125"/>
    </source>
</evidence>
<dbReference type="InterPro" id="IPR018062">
    <property type="entry name" value="HTH_AraC-typ_CS"/>
</dbReference>
<dbReference type="PRINTS" id="PR00032">
    <property type="entry name" value="HTHARAC"/>
</dbReference>
<keyword evidence="2" id="KW-0238">DNA-binding</keyword>
<dbReference type="SUPFAM" id="SSF46689">
    <property type="entry name" value="Homeodomain-like"/>
    <property type="match status" value="1"/>
</dbReference>
<dbReference type="AlphaFoldDB" id="A0A328NYD5"/>
<dbReference type="Gene3D" id="3.20.80.10">
    <property type="entry name" value="Regulatory factor, effector binding domain"/>
    <property type="match status" value="1"/>
</dbReference>
<keyword evidence="1" id="KW-0805">Transcription regulation</keyword>
<dbReference type="GO" id="GO:0043565">
    <property type="term" value="F:sequence-specific DNA binding"/>
    <property type="evidence" value="ECO:0007669"/>
    <property type="project" value="InterPro"/>
</dbReference>
<accession>A0A328NYD5</accession>
<evidence type="ECO:0000313" key="6">
    <source>
        <dbReference type="Proteomes" id="UP000248926"/>
    </source>
</evidence>
<dbReference type="InterPro" id="IPR010499">
    <property type="entry name" value="AraC_E-bd"/>
</dbReference>
<dbReference type="Pfam" id="PF12833">
    <property type="entry name" value="HTH_18"/>
    <property type="match status" value="1"/>
</dbReference>